<evidence type="ECO:0000313" key="3">
    <source>
        <dbReference type="Proteomes" id="UP000590442"/>
    </source>
</evidence>
<dbReference type="Proteomes" id="UP000590442">
    <property type="component" value="Unassembled WGS sequence"/>
</dbReference>
<dbReference type="EMBL" id="JAATJJ010000001">
    <property type="protein sequence ID" value="NJB71026.1"/>
    <property type="molecule type" value="Genomic_DNA"/>
</dbReference>
<dbReference type="NCBIfam" id="NF047658">
    <property type="entry name" value="HYC_CC_PP"/>
    <property type="match status" value="1"/>
</dbReference>
<feature type="signal peptide" evidence="1">
    <location>
        <begin position="1"/>
        <end position="25"/>
    </location>
</feature>
<protein>
    <recommendedName>
        <fullName evidence="4">Secreted protein</fullName>
    </recommendedName>
</protein>
<keyword evidence="1" id="KW-0732">Signal</keyword>
<evidence type="ECO:0000256" key="1">
    <source>
        <dbReference type="SAM" id="SignalP"/>
    </source>
</evidence>
<accession>A0A846QPP6</accession>
<feature type="chain" id="PRO_5032948812" description="Secreted protein" evidence="1">
    <location>
        <begin position="26"/>
        <end position="138"/>
    </location>
</feature>
<proteinExistence type="predicted"/>
<sequence length="138" mass="15580">MKQLFIKISAICMSAIVLFSTLSFTMDMHYCGDTLVDVALFEKAAACGMEQMKPSKKCGDKIEKTSCCADKQIIMEGQDDLKDNVVKVSFEQQTFLVSYVYSYISLFESSDLSFTSFVVNPPPLLNKDFQVLYETFLI</sequence>
<dbReference type="InterPro" id="IPR058060">
    <property type="entry name" value="HYC_CC_PP"/>
</dbReference>
<dbReference type="InterPro" id="IPR058512">
    <property type="entry name" value="DUF8199"/>
</dbReference>
<comment type="caution">
    <text evidence="2">The sequence shown here is derived from an EMBL/GenBank/DDBJ whole genome shotgun (WGS) entry which is preliminary data.</text>
</comment>
<evidence type="ECO:0008006" key="4">
    <source>
        <dbReference type="Google" id="ProtNLM"/>
    </source>
</evidence>
<name>A0A846QPP6_9FLAO</name>
<evidence type="ECO:0000313" key="2">
    <source>
        <dbReference type="EMBL" id="NJB71026.1"/>
    </source>
</evidence>
<gene>
    <name evidence="2" type="ORF">GGR42_001488</name>
</gene>
<organism evidence="2 3">
    <name type="scientific">Saonia flava</name>
    <dbReference type="NCBI Taxonomy" id="523696"/>
    <lineage>
        <taxon>Bacteria</taxon>
        <taxon>Pseudomonadati</taxon>
        <taxon>Bacteroidota</taxon>
        <taxon>Flavobacteriia</taxon>
        <taxon>Flavobacteriales</taxon>
        <taxon>Flavobacteriaceae</taxon>
        <taxon>Saonia</taxon>
    </lineage>
</organism>
<keyword evidence="3" id="KW-1185">Reference proteome</keyword>
<reference evidence="2 3" key="1">
    <citation type="submission" date="2020-03" db="EMBL/GenBank/DDBJ databases">
        <title>Genomic Encyclopedia of Type Strains, Phase IV (KMG-IV): sequencing the most valuable type-strain genomes for metagenomic binning, comparative biology and taxonomic classification.</title>
        <authorList>
            <person name="Goeker M."/>
        </authorList>
    </citation>
    <scope>NUCLEOTIDE SEQUENCE [LARGE SCALE GENOMIC DNA]</scope>
    <source>
        <strain evidence="2 3">DSM 29762</strain>
    </source>
</reference>
<dbReference type="Pfam" id="PF26622">
    <property type="entry name" value="DUF8199"/>
    <property type="match status" value="1"/>
</dbReference>
<dbReference type="RefSeq" id="WP_167962400.1">
    <property type="nucleotide sequence ID" value="NZ_JAATJJ010000001.1"/>
</dbReference>
<dbReference type="AlphaFoldDB" id="A0A846QPP6"/>